<comment type="caution">
    <text evidence="2">The sequence shown here is derived from an EMBL/GenBank/DDBJ whole genome shotgun (WGS) entry which is preliminary data.</text>
</comment>
<proteinExistence type="predicted"/>
<keyword evidence="3" id="KW-1185">Reference proteome</keyword>
<dbReference type="RefSeq" id="WP_035086735.1">
    <property type="nucleotide sequence ID" value="NZ_JQGC01000028.1"/>
</dbReference>
<evidence type="ECO:0000313" key="3">
    <source>
        <dbReference type="Proteomes" id="UP000028981"/>
    </source>
</evidence>
<organism evidence="2 3">
    <name type="scientific">Devosia riboflavina</name>
    <dbReference type="NCBI Taxonomy" id="46914"/>
    <lineage>
        <taxon>Bacteria</taxon>
        <taxon>Pseudomonadati</taxon>
        <taxon>Pseudomonadota</taxon>
        <taxon>Alphaproteobacteria</taxon>
        <taxon>Hyphomicrobiales</taxon>
        <taxon>Devosiaceae</taxon>
        <taxon>Devosia</taxon>
    </lineage>
</organism>
<name>A0A087LX91_9HYPH</name>
<evidence type="ECO:0000256" key="1">
    <source>
        <dbReference type="SAM" id="Phobius"/>
    </source>
</evidence>
<keyword evidence="1" id="KW-0472">Membrane</keyword>
<dbReference type="AlphaFoldDB" id="A0A087LX91"/>
<dbReference type="STRING" id="46914.JP75_21965"/>
<sequence>MFHLTRRFHSALPLAWLGAGFLDSLMLLALPALVMLAHLVRRHQRIVGLVGTAPWASLGFARHVMVDDLVRLAAWTALSPFVFLFGHQLRRVLIGS</sequence>
<dbReference type="Proteomes" id="UP000028981">
    <property type="component" value="Unassembled WGS sequence"/>
</dbReference>
<dbReference type="OrthoDB" id="7950489at2"/>
<evidence type="ECO:0000313" key="2">
    <source>
        <dbReference type="EMBL" id="KFL29244.1"/>
    </source>
</evidence>
<gene>
    <name evidence="2" type="ORF">JP75_21965</name>
</gene>
<keyword evidence="1" id="KW-0812">Transmembrane</keyword>
<accession>A0A087LX91</accession>
<keyword evidence="1" id="KW-1133">Transmembrane helix</keyword>
<dbReference type="EMBL" id="JQGC01000028">
    <property type="protein sequence ID" value="KFL29244.1"/>
    <property type="molecule type" value="Genomic_DNA"/>
</dbReference>
<protein>
    <submittedName>
        <fullName evidence="2">Uncharacterized protein</fullName>
    </submittedName>
</protein>
<reference evidence="2 3" key="1">
    <citation type="submission" date="2014-08" db="EMBL/GenBank/DDBJ databases">
        <authorList>
            <person name="Hassan Y.I."/>
            <person name="Lepp D."/>
            <person name="Zhou T."/>
        </authorList>
    </citation>
    <scope>NUCLEOTIDE SEQUENCE [LARGE SCALE GENOMIC DNA]</scope>
    <source>
        <strain evidence="2 3">IFO13584</strain>
    </source>
</reference>
<feature type="transmembrane region" description="Helical" evidence="1">
    <location>
        <begin position="12"/>
        <end position="34"/>
    </location>
</feature>